<keyword evidence="4" id="KW-1185">Reference proteome</keyword>
<feature type="transmembrane region" description="Helical" evidence="1">
    <location>
        <begin position="91"/>
        <end position="111"/>
    </location>
</feature>
<dbReference type="OrthoDB" id="3214861at2759"/>
<dbReference type="AlphaFoldDB" id="A0A9P6AUJ8"/>
<reference evidence="3" key="1">
    <citation type="journal article" date="2020" name="Nat. Commun.">
        <title>Large-scale genome sequencing of mycorrhizal fungi provides insights into the early evolution of symbiotic traits.</title>
        <authorList>
            <person name="Miyauchi S."/>
            <person name="Kiss E."/>
            <person name="Kuo A."/>
            <person name="Drula E."/>
            <person name="Kohler A."/>
            <person name="Sanchez-Garcia M."/>
            <person name="Morin E."/>
            <person name="Andreopoulos B."/>
            <person name="Barry K.W."/>
            <person name="Bonito G."/>
            <person name="Buee M."/>
            <person name="Carver A."/>
            <person name="Chen C."/>
            <person name="Cichocki N."/>
            <person name="Clum A."/>
            <person name="Culley D."/>
            <person name="Crous P.W."/>
            <person name="Fauchery L."/>
            <person name="Girlanda M."/>
            <person name="Hayes R.D."/>
            <person name="Keri Z."/>
            <person name="LaButti K."/>
            <person name="Lipzen A."/>
            <person name="Lombard V."/>
            <person name="Magnuson J."/>
            <person name="Maillard F."/>
            <person name="Murat C."/>
            <person name="Nolan M."/>
            <person name="Ohm R.A."/>
            <person name="Pangilinan J."/>
            <person name="Pereira M.F."/>
            <person name="Perotto S."/>
            <person name="Peter M."/>
            <person name="Pfister S."/>
            <person name="Riley R."/>
            <person name="Sitrit Y."/>
            <person name="Stielow J.B."/>
            <person name="Szollosi G."/>
            <person name="Zifcakova L."/>
            <person name="Stursova M."/>
            <person name="Spatafora J.W."/>
            <person name="Tedersoo L."/>
            <person name="Vaario L.M."/>
            <person name="Yamada A."/>
            <person name="Yan M."/>
            <person name="Wang P."/>
            <person name="Xu J."/>
            <person name="Bruns T."/>
            <person name="Baldrian P."/>
            <person name="Vilgalys R."/>
            <person name="Dunand C."/>
            <person name="Henrissat B."/>
            <person name="Grigoriev I.V."/>
            <person name="Hibbett D."/>
            <person name="Nagy L.G."/>
            <person name="Martin F.M."/>
        </authorList>
    </citation>
    <scope>NUCLEOTIDE SEQUENCE</scope>
    <source>
        <strain evidence="3">UP504</strain>
    </source>
</reference>
<dbReference type="Pfam" id="PF20152">
    <property type="entry name" value="DUF6534"/>
    <property type="match status" value="1"/>
</dbReference>
<dbReference type="PANTHER" id="PTHR40465:SF1">
    <property type="entry name" value="DUF6534 DOMAIN-CONTAINING PROTEIN"/>
    <property type="match status" value="1"/>
</dbReference>
<keyword evidence="1" id="KW-1133">Transmembrane helix</keyword>
<gene>
    <name evidence="3" type="ORF">BS47DRAFT_1347152</name>
</gene>
<evidence type="ECO:0000259" key="2">
    <source>
        <dbReference type="Pfam" id="PF20152"/>
    </source>
</evidence>
<organism evidence="3 4">
    <name type="scientific">Hydnum rufescens UP504</name>
    <dbReference type="NCBI Taxonomy" id="1448309"/>
    <lineage>
        <taxon>Eukaryota</taxon>
        <taxon>Fungi</taxon>
        <taxon>Dikarya</taxon>
        <taxon>Basidiomycota</taxon>
        <taxon>Agaricomycotina</taxon>
        <taxon>Agaricomycetes</taxon>
        <taxon>Cantharellales</taxon>
        <taxon>Hydnaceae</taxon>
        <taxon>Hydnum</taxon>
    </lineage>
</organism>
<evidence type="ECO:0000313" key="3">
    <source>
        <dbReference type="EMBL" id="KAF9511111.1"/>
    </source>
</evidence>
<dbReference type="PANTHER" id="PTHR40465">
    <property type="entry name" value="CHROMOSOME 1, WHOLE GENOME SHOTGUN SEQUENCE"/>
    <property type="match status" value="1"/>
</dbReference>
<dbReference type="InterPro" id="IPR045339">
    <property type="entry name" value="DUF6534"/>
</dbReference>
<feature type="transmembrane region" description="Helical" evidence="1">
    <location>
        <begin position="159"/>
        <end position="184"/>
    </location>
</feature>
<feature type="transmembrane region" description="Helical" evidence="1">
    <location>
        <begin position="232"/>
        <end position="250"/>
    </location>
</feature>
<evidence type="ECO:0000256" key="1">
    <source>
        <dbReference type="SAM" id="Phobius"/>
    </source>
</evidence>
<proteinExistence type="predicted"/>
<dbReference type="EMBL" id="MU129005">
    <property type="protein sequence ID" value="KAF9511111.1"/>
    <property type="molecule type" value="Genomic_DNA"/>
</dbReference>
<feature type="transmembrane region" description="Helical" evidence="1">
    <location>
        <begin position="118"/>
        <end position="139"/>
    </location>
</feature>
<feature type="transmembrane region" description="Helical" evidence="1">
    <location>
        <begin position="196"/>
        <end position="220"/>
    </location>
</feature>
<evidence type="ECO:0000313" key="4">
    <source>
        <dbReference type="Proteomes" id="UP000886523"/>
    </source>
</evidence>
<feature type="domain" description="DUF6534" evidence="2">
    <location>
        <begin position="169"/>
        <end position="254"/>
    </location>
</feature>
<keyword evidence="1" id="KW-0472">Membrane</keyword>
<feature type="transmembrane region" description="Helical" evidence="1">
    <location>
        <begin position="12"/>
        <end position="30"/>
    </location>
</feature>
<sequence length="291" mass="32440">METTTKLNPVNILGGSFVGSLLTALCFGVLTIQTSRYYHTFPDDRRPVKLVVGLLWTFEAFQLACCTQSLYRLSVTNYYNPVALERGTWEFSMFQINMVCSSVIVQTFFAYRLYSLSANLYVGVFVQVLVLIQFGFGAATSVRVNVILDFPGIVRECTWLIVTWLAIQAAADIVIAACMCLLLWHRRTGSRKTDSMINRMILYTISTGSVTSVLSCFVLMTFVKYGFHLSELTISMPLGGFYTVTMLANLHSRKTLQARLDTPTPLELISSSIKNIIGGTIKVKRGPMPLG</sequence>
<dbReference type="Proteomes" id="UP000886523">
    <property type="component" value="Unassembled WGS sequence"/>
</dbReference>
<keyword evidence="1" id="KW-0812">Transmembrane</keyword>
<protein>
    <recommendedName>
        <fullName evidence="2">DUF6534 domain-containing protein</fullName>
    </recommendedName>
</protein>
<name>A0A9P6AUJ8_9AGAM</name>
<comment type="caution">
    <text evidence="3">The sequence shown here is derived from an EMBL/GenBank/DDBJ whole genome shotgun (WGS) entry which is preliminary data.</text>
</comment>
<feature type="transmembrane region" description="Helical" evidence="1">
    <location>
        <begin position="50"/>
        <end position="71"/>
    </location>
</feature>
<accession>A0A9P6AUJ8</accession>